<dbReference type="InterPro" id="IPR041025">
    <property type="entry name" value="HNH_repeat"/>
</dbReference>
<accession>A0A2A4FTX0</accession>
<dbReference type="EMBL" id="NWUF01000011">
    <property type="protein sequence ID" value="PCE41853.1"/>
    <property type="molecule type" value="Genomic_DNA"/>
</dbReference>
<protein>
    <submittedName>
        <fullName evidence="1">Uncharacterized protein</fullName>
    </submittedName>
</protein>
<reference evidence="1 2" key="1">
    <citation type="submission" date="2017-09" db="EMBL/GenBank/DDBJ databases">
        <title>The Catabolism of 3,6-Dichlorosalicylic acid is Initiated by the Cytochrome P450 Monooxygenase DsmABC in Rhizorhabdus dicambivorans Ndbn-20.</title>
        <authorList>
            <person name="Na L."/>
        </authorList>
    </citation>
    <scope>NUCLEOTIDE SEQUENCE [LARGE SCALE GENOMIC DNA]</scope>
    <source>
        <strain evidence="1 2">Ndbn-20m</strain>
    </source>
</reference>
<evidence type="ECO:0000313" key="2">
    <source>
        <dbReference type="Proteomes" id="UP000218934"/>
    </source>
</evidence>
<dbReference type="Pfam" id="PF18780">
    <property type="entry name" value="HNH_repeat"/>
    <property type="match status" value="1"/>
</dbReference>
<comment type="caution">
    <text evidence="1">The sequence shown here is derived from an EMBL/GenBank/DDBJ whole genome shotgun (WGS) entry which is preliminary data.</text>
</comment>
<dbReference type="AlphaFoldDB" id="A0A2A4FTX0"/>
<keyword evidence="2" id="KW-1185">Reference proteome</keyword>
<gene>
    <name evidence="1" type="ORF">COO09_12525</name>
</gene>
<evidence type="ECO:0000313" key="1">
    <source>
        <dbReference type="EMBL" id="PCE41853.1"/>
    </source>
</evidence>
<dbReference type="Proteomes" id="UP000218934">
    <property type="component" value="Unassembled WGS sequence"/>
</dbReference>
<organism evidence="1 2">
    <name type="scientific">Rhizorhabdus dicambivorans</name>
    <dbReference type="NCBI Taxonomy" id="1850238"/>
    <lineage>
        <taxon>Bacteria</taxon>
        <taxon>Pseudomonadati</taxon>
        <taxon>Pseudomonadota</taxon>
        <taxon>Alphaproteobacteria</taxon>
        <taxon>Sphingomonadales</taxon>
        <taxon>Sphingomonadaceae</taxon>
        <taxon>Rhizorhabdus</taxon>
    </lineage>
</organism>
<sequence length="206" mass="23344">MRKAKAFTPLIDRATFNKAQSVRHNRRVNRLSDAELLDQLRRILSEHGRLCSRLIMATTGPDTQTYQKRFGSLDAAYHKVGYFQRHLGPAPESPSLFEEARAFARKVANGLRRQGLSVSTDTVPGLFRVNHSIAFATTLVRHQSEKRGQFWAVRINRSYSLDYVFAGLMRADGKAVQTHLLLPVNRFPPSAEMVIKDGPNKIGQLW</sequence>
<dbReference type="RefSeq" id="WP_066962814.1">
    <property type="nucleotide sequence ID" value="NZ_CP023449.1"/>
</dbReference>
<name>A0A2A4FTX0_9SPHN</name>
<dbReference type="KEGG" id="rdi:CMV14_14770"/>
<proteinExistence type="predicted"/>